<name>A0AA41R8G5_9BACT</name>
<gene>
    <name evidence="2" type="ORF">MRX98_20385</name>
</gene>
<evidence type="ECO:0000313" key="2">
    <source>
        <dbReference type="EMBL" id="MCJ8502945.1"/>
    </source>
</evidence>
<dbReference type="InterPro" id="IPR003779">
    <property type="entry name" value="CMD-like"/>
</dbReference>
<dbReference type="RefSeq" id="WP_246914549.1">
    <property type="nucleotide sequence ID" value="NZ_JALJRB010000037.1"/>
</dbReference>
<dbReference type="Gene3D" id="1.20.1290.10">
    <property type="entry name" value="AhpD-like"/>
    <property type="match status" value="1"/>
</dbReference>
<comment type="caution">
    <text evidence="2">The sequence shown here is derived from an EMBL/GenBank/DDBJ whole genome shotgun (WGS) entry which is preliminary data.</text>
</comment>
<dbReference type="InterPro" id="IPR052512">
    <property type="entry name" value="4CMD/NDH-1_regulator"/>
</dbReference>
<sequence>MDEDVRARTQEVAALYFEGVTEEKPFDLWRSFDPELGKQLSLFITGRMYGREKVDHPTRQLITVAVLTVLGRGEELKLHILAALNVGCPPRQIAEAIFQTFTYAGIPTVNLALKVFREVLQEKGMWPIEK</sequence>
<dbReference type="Proteomes" id="UP001165427">
    <property type="component" value="Unassembled WGS sequence"/>
</dbReference>
<dbReference type="InterPro" id="IPR029032">
    <property type="entry name" value="AhpD-like"/>
</dbReference>
<dbReference type="Pfam" id="PF02627">
    <property type="entry name" value="CMD"/>
    <property type="match status" value="1"/>
</dbReference>
<keyword evidence="3" id="KW-1185">Reference proteome</keyword>
<proteinExistence type="predicted"/>
<dbReference type="PANTHER" id="PTHR33570">
    <property type="entry name" value="4-CARBOXYMUCONOLACTONE DECARBOXYLASE FAMILY PROTEIN"/>
    <property type="match status" value="1"/>
</dbReference>
<dbReference type="PANTHER" id="PTHR33570:SF2">
    <property type="entry name" value="CARBOXYMUCONOLACTONE DECARBOXYLASE-LIKE DOMAIN-CONTAINING PROTEIN"/>
    <property type="match status" value="1"/>
</dbReference>
<evidence type="ECO:0000313" key="3">
    <source>
        <dbReference type="Proteomes" id="UP001165427"/>
    </source>
</evidence>
<accession>A0AA41R8G5</accession>
<dbReference type="AlphaFoldDB" id="A0AA41R8G5"/>
<organism evidence="2 3">
    <name type="scientific">Desulfatitalea alkaliphila</name>
    <dbReference type="NCBI Taxonomy" id="2929485"/>
    <lineage>
        <taxon>Bacteria</taxon>
        <taxon>Pseudomonadati</taxon>
        <taxon>Thermodesulfobacteriota</taxon>
        <taxon>Desulfobacteria</taxon>
        <taxon>Desulfobacterales</taxon>
        <taxon>Desulfosarcinaceae</taxon>
        <taxon>Desulfatitalea</taxon>
    </lineage>
</organism>
<dbReference type="EMBL" id="JALJRB010000037">
    <property type="protein sequence ID" value="MCJ8502945.1"/>
    <property type="molecule type" value="Genomic_DNA"/>
</dbReference>
<feature type="domain" description="Carboxymuconolactone decarboxylase-like" evidence="1">
    <location>
        <begin position="34"/>
        <end position="118"/>
    </location>
</feature>
<dbReference type="SUPFAM" id="SSF69118">
    <property type="entry name" value="AhpD-like"/>
    <property type="match status" value="1"/>
</dbReference>
<evidence type="ECO:0000259" key="1">
    <source>
        <dbReference type="Pfam" id="PF02627"/>
    </source>
</evidence>
<dbReference type="GO" id="GO:0051920">
    <property type="term" value="F:peroxiredoxin activity"/>
    <property type="evidence" value="ECO:0007669"/>
    <property type="project" value="InterPro"/>
</dbReference>
<protein>
    <submittedName>
        <fullName evidence="2">Carboxymuconolactone decarboxylase family protein</fullName>
    </submittedName>
</protein>
<reference evidence="2" key="1">
    <citation type="submission" date="2022-04" db="EMBL/GenBank/DDBJ databases">
        <title>Desulfatitalea alkaliphila sp. nov., a novel anaerobic sulfate-reducing bacterium isolated from terrestrial mud volcano, Taman Peninsula, Russia.</title>
        <authorList>
            <person name="Khomyakova M.A."/>
            <person name="Merkel A.Y."/>
            <person name="Slobodkin A.I."/>
        </authorList>
    </citation>
    <scope>NUCLEOTIDE SEQUENCE</scope>
    <source>
        <strain evidence="2">M08but</strain>
    </source>
</reference>